<dbReference type="EMBL" id="JAPFFF010000003">
    <property type="protein sequence ID" value="KAK8894465.1"/>
    <property type="molecule type" value="Genomic_DNA"/>
</dbReference>
<evidence type="ECO:0000313" key="3">
    <source>
        <dbReference type="Proteomes" id="UP001470230"/>
    </source>
</evidence>
<comment type="caution">
    <text evidence="2">The sequence shown here is derived from an EMBL/GenBank/DDBJ whole genome shotgun (WGS) entry which is preliminary data.</text>
</comment>
<keyword evidence="3" id="KW-1185">Reference proteome</keyword>
<gene>
    <name evidence="2" type="ORF">M9Y10_022899</name>
</gene>
<protein>
    <submittedName>
        <fullName evidence="2">Uncharacterized protein</fullName>
    </submittedName>
</protein>
<organism evidence="2 3">
    <name type="scientific">Tritrichomonas musculus</name>
    <dbReference type="NCBI Taxonomy" id="1915356"/>
    <lineage>
        <taxon>Eukaryota</taxon>
        <taxon>Metamonada</taxon>
        <taxon>Parabasalia</taxon>
        <taxon>Tritrichomonadida</taxon>
        <taxon>Tritrichomonadidae</taxon>
        <taxon>Tritrichomonas</taxon>
    </lineage>
</organism>
<accession>A0ABR2KTL8</accession>
<dbReference type="Proteomes" id="UP001470230">
    <property type="component" value="Unassembled WGS sequence"/>
</dbReference>
<name>A0ABR2KTL8_9EUKA</name>
<feature type="region of interest" description="Disordered" evidence="1">
    <location>
        <begin position="1"/>
        <end position="22"/>
    </location>
</feature>
<reference evidence="2 3" key="1">
    <citation type="submission" date="2024-04" db="EMBL/GenBank/DDBJ databases">
        <title>Tritrichomonas musculus Genome.</title>
        <authorList>
            <person name="Alves-Ferreira E."/>
            <person name="Grigg M."/>
            <person name="Lorenzi H."/>
            <person name="Galac M."/>
        </authorList>
    </citation>
    <scope>NUCLEOTIDE SEQUENCE [LARGE SCALE GENOMIC DNA]</scope>
    <source>
        <strain evidence="2 3">EAF2021</strain>
    </source>
</reference>
<evidence type="ECO:0000313" key="2">
    <source>
        <dbReference type="EMBL" id="KAK8894465.1"/>
    </source>
</evidence>
<evidence type="ECO:0000256" key="1">
    <source>
        <dbReference type="SAM" id="MobiDB-lite"/>
    </source>
</evidence>
<sequence length="71" mass="7753">MQDLSGTPLMNGDNYEDLTASKVASPLDPSYLLSDQPTETSTLTRQVSNYQQGASYYQQPSNFLEPGCSSN</sequence>
<proteinExistence type="predicted"/>